<dbReference type="STRING" id="478801.Ksed_21810"/>
<evidence type="ECO:0000313" key="2">
    <source>
        <dbReference type="EMBL" id="ACV07166.1"/>
    </source>
</evidence>
<evidence type="ECO:0000313" key="3">
    <source>
        <dbReference type="Proteomes" id="UP000006666"/>
    </source>
</evidence>
<keyword evidence="1" id="KW-0472">Membrane</keyword>
<protein>
    <submittedName>
        <fullName evidence="2">Uncharacterized protein</fullName>
    </submittedName>
</protein>
<dbReference type="EMBL" id="CP001686">
    <property type="protein sequence ID" value="ACV07166.1"/>
    <property type="molecule type" value="Genomic_DNA"/>
</dbReference>
<reference evidence="2 3" key="1">
    <citation type="journal article" date="2009" name="Stand. Genomic Sci.">
        <title>Complete genome sequence of Kytococcus sedentarius type strain (541).</title>
        <authorList>
            <person name="Sims D."/>
            <person name="Brettin T."/>
            <person name="Detter J.C."/>
            <person name="Han C."/>
            <person name="Lapidus A."/>
            <person name="Copeland A."/>
            <person name="Glavina Del Rio T."/>
            <person name="Nolan M."/>
            <person name="Chen F."/>
            <person name="Lucas S."/>
            <person name="Tice H."/>
            <person name="Cheng J.F."/>
            <person name="Bruce D."/>
            <person name="Goodwin L."/>
            <person name="Pitluck S."/>
            <person name="Ovchinnikova G."/>
            <person name="Pati A."/>
            <person name="Ivanova N."/>
            <person name="Mavrommatis K."/>
            <person name="Chen A."/>
            <person name="Palaniappan K."/>
            <person name="D'haeseleer P."/>
            <person name="Chain P."/>
            <person name="Bristow J."/>
            <person name="Eisen J.A."/>
            <person name="Markowitz V."/>
            <person name="Hugenholtz P."/>
            <person name="Schneider S."/>
            <person name="Goker M."/>
            <person name="Pukall R."/>
            <person name="Kyrpides N.C."/>
            <person name="Klenk H.P."/>
        </authorList>
    </citation>
    <scope>NUCLEOTIDE SEQUENCE [LARGE SCALE GENOMIC DNA]</scope>
    <source>
        <strain evidence="3">ATCC 14392 / DSM 20547 / JCM 11482 / CCUG 33030 / NBRC 15357 / NCTC 11040 / CCM 314 / 541</strain>
    </source>
</reference>
<evidence type="ECO:0000256" key="1">
    <source>
        <dbReference type="SAM" id="Phobius"/>
    </source>
</evidence>
<dbReference type="RefSeq" id="WP_015780101.1">
    <property type="nucleotide sequence ID" value="NC_013169.1"/>
</dbReference>
<organism evidence="2 3">
    <name type="scientific">Kytococcus sedentarius (strain ATCC 14392 / DSM 20547 / JCM 11482 / CCUG 33030 / NBRC 15357 / NCTC 11040 / CCM 314 / 541)</name>
    <name type="common">Micrococcus sedentarius</name>
    <dbReference type="NCBI Taxonomy" id="478801"/>
    <lineage>
        <taxon>Bacteria</taxon>
        <taxon>Bacillati</taxon>
        <taxon>Actinomycetota</taxon>
        <taxon>Actinomycetes</taxon>
        <taxon>Micrococcales</taxon>
        <taxon>Kytococcaceae</taxon>
        <taxon>Kytococcus</taxon>
    </lineage>
</organism>
<feature type="transmembrane region" description="Helical" evidence="1">
    <location>
        <begin position="151"/>
        <end position="174"/>
    </location>
</feature>
<keyword evidence="1" id="KW-1133">Transmembrane helix</keyword>
<dbReference type="Proteomes" id="UP000006666">
    <property type="component" value="Chromosome"/>
</dbReference>
<keyword evidence="1" id="KW-0812">Transmembrane</keyword>
<accession>C7NLH0</accession>
<sequence length="297" mass="32737">MGEQDHGGAGTDVEAAQTTYAAAEVWTTTVQGHRIEGRFAKGWPEKTAWLVVDGTAVGRASNDGTVRVSAPTGALTNAGWSGSERGPLGFGGGVTLEVRHSRGKAYDMDLLPQGALSRERCLALDPPAGSAGERFQRLRERRPRVAALRHLVMRLGWLLVPLLLLLVEPVLALLRRLLGLLGLTLPSVPMPDLPAIPMPDLPRLPRIPWPDLPDLPSLPRIPWPDLSWLFDPIRPVIDFLQDNGRLIGAIVVGLALAATELRRQRTRRETRDAERQVELERLARAMRQVAERERPPR</sequence>
<dbReference type="AlphaFoldDB" id="C7NLH0"/>
<dbReference type="HOGENOM" id="CLU_936217_0_0_11"/>
<dbReference type="KEGG" id="kse:Ksed_21810"/>
<proteinExistence type="predicted"/>
<gene>
    <name evidence="2" type="ordered locus">Ksed_21810</name>
</gene>
<name>C7NLH0_KYTSD</name>
<keyword evidence="3" id="KW-1185">Reference proteome</keyword>